<dbReference type="AlphaFoldDB" id="A0A8G2L781"/>
<dbReference type="GO" id="GO:0032259">
    <property type="term" value="P:methylation"/>
    <property type="evidence" value="ECO:0007669"/>
    <property type="project" value="UniProtKB-KW"/>
</dbReference>
<name>A0A8G2L781_PICTO</name>
<sequence>MNIRLTYTNAKLIHRHLGISYPELAIYYISKREGSKSVSVNYNSANVRFSDLSNIARLLENEWKIIQTSEKLITFRSPDDVIITCRCNVGYDFGHLVEIFLEKSYGSDFNNKNIIDIGASNGDSAIYFAKKGAKRVVCLEPDTRSFELAVNNLKASKVEDRVTILNKALSNKDGEIKLFVYDMNPNANSVDKSNMVHLKDTMHEETVESITVKDVIGMFEGEQIDLLKMDCEGCKYSVLRNLDAESYKKIKSIVMEYHNGLQFLKGLLESYGFNVEVKAGNDKIGYISANRVRLLN</sequence>
<dbReference type="PANTHER" id="PTHR34203:SF15">
    <property type="entry name" value="SLL1173 PROTEIN"/>
    <property type="match status" value="1"/>
</dbReference>
<dbReference type="RefSeq" id="WP_084272642.1">
    <property type="nucleotide sequence ID" value="NZ_FWYE01000001.1"/>
</dbReference>
<dbReference type="SUPFAM" id="SSF53335">
    <property type="entry name" value="S-adenosyl-L-methionine-dependent methyltransferases"/>
    <property type="match status" value="1"/>
</dbReference>
<keyword evidence="3" id="KW-1185">Reference proteome</keyword>
<dbReference type="Pfam" id="PF05050">
    <property type="entry name" value="Methyltransf_21"/>
    <property type="match status" value="1"/>
</dbReference>
<dbReference type="Gene3D" id="3.40.50.150">
    <property type="entry name" value="Vaccinia Virus protein VP39"/>
    <property type="match status" value="1"/>
</dbReference>
<keyword evidence="2" id="KW-0489">Methyltransferase</keyword>
<gene>
    <name evidence="2" type="ORF">SAMN02745355_0681</name>
</gene>
<dbReference type="Proteomes" id="UP000192315">
    <property type="component" value="Unassembled WGS sequence"/>
</dbReference>
<accession>A0A8G2L781</accession>
<dbReference type="InterPro" id="IPR052514">
    <property type="entry name" value="SAM-dependent_MTase"/>
</dbReference>
<dbReference type="NCBIfam" id="TIGR01444">
    <property type="entry name" value="fkbM_fam"/>
    <property type="match status" value="1"/>
</dbReference>
<proteinExistence type="predicted"/>
<keyword evidence="2" id="KW-0808">Transferase</keyword>
<dbReference type="InterPro" id="IPR029063">
    <property type="entry name" value="SAM-dependent_MTases_sf"/>
</dbReference>
<dbReference type="GO" id="GO:0008168">
    <property type="term" value="F:methyltransferase activity"/>
    <property type="evidence" value="ECO:0007669"/>
    <property type="project" value="UniProtKB-KW"/>
</dbReference>
<evidence type="ECO:0000313" key="2">
    <source>
        <dbReference type="EMBL" id="SMD30778.1"/>
    </source>
</evidence>
<protein>
    <submittedName>
        <fullName evidence="2">Methyltransferase, FkbM family</fullName>
    </submittedName>
</protein>
<feature type="domain" description="Methyltransferase FkbM" evidence="1">
    <location>
        <begin position="116"/>
        <end position="273"/>
    </location>
</feature>
<dbReference type="EMBL" id="FWYE01000001">
    <property type="protein sequence ID" value="SMD30778.1"/>
    <property type="molecule type" value="Genomic_DNA"/>
</dbReference>
<comment type="caution">
    <text evidence="2">The sequence shown here is derived from an EMBL/GenBank/DDBJ whole genome shotgun (WGS) entry which is preliminary data.</text>
</comment>
<reference evidence="2 3" key="1">
    <citation type="submission" date="2017-04" db="EMBL/GenBank/DDBJ databases">
        <authorList>
            <person name="Varghese N."/>
            <person name="Submissions S."/>
        </authorList>
    </citation>
    <scope>NUCLEOTIDE SEQUENCE [LARGE SCALE GENOMIC DNA]</scope>
    <source>
        <strain evidence="2 3">DSM 9789</strain>
    </source>
</reference>
<evidence type="ECO:0000313" key="3">
    <source>
        <dbReference type="Proteomes" id="UP000192315"/>
    </source>
</evidence>
<evidence type="ECO:0000259" key="1">
    <source>
        <dbReference type="Pfam" id="PF05050"/>
    </source>
</evidence>
<dbReference type="CDD" id="cd02440">
    <property type="entry name" value="AdoMet_MTases"/>
    <property type="match status" value="1"/>
</dbReference>
<dbReference type="InterPro" id="IPR006342">
    <property type="entry name" value="FkbM_mtfrase"/>
</dbReference>
<dbReference type="PANTHER" id="PTHR34203">
    <property type="entry name" value="METHYLTRANSFERASE, FKBM FAMILY PROTEIN"/>
    <property type="match status" value="1"/>
</dbReference>
<organism evidence="2 3">
    <name type="scientific">Picrophilus torridus (strain ATCC 700027 / DSM 9790 / JCM 10055 / NBRC 100828 / KAW 2/3)</name>
    <dbReference type="NCBI Taxonomy" id="1122961"/>
    <lineage>
        <taxon>Archaea</taxon>
        <taxon>Methanobacteriati</taxon>
        <taxon>Thermoplasmatota</taxon>
        <taxon>Thermoplasmata</taxon>
        <taxon>Thermoplasmatales</taxon>
        <taxon>Picrophilaceae</taxon>
        <taxon>Picrophilus</taxon>
    </lineage>
</organism>